<dbReference type="AlphaFoldDB" id="A0A0A9HPK7"/>
<name>A0A0A9HPK7_ARUDO</name>
<organism evidence="1">
    <name type="scientific">Arundo donax</name>
    <name type="common">Giant reed</name>
    <name type="synonym">Donax arundinaceus</name>
    <dbReference type="NCBI Taxonomy" id="35708"/>
    <lineage>
        <taxon>Eukaryota</taxon>
        <taxon>Viridiplantae</taxon>
        <taxon>Streptophyta</taxon>
        <taxon>Embryophyta</taxon>
        <taxon>Tracheophyta</taxon>
        <taxon>Spermatophyta</taxon>
        <taxon>Magnoliopsida</taxon>
        <taxon>Liliopsida</taxon>
        <taxon>Poales</taxon>
        <taxon>Poaceae</taxon>
        <taxon>PACMAD clade</taxon>
        <taxon>Arundinoideae</taxon>
        <taxon>Arundineae</taxon>
        <taxon>Arundo</taxon>
    </lineage>
</organism>
<accession>A0A0A9HPK7</accession>
<reference evidence="1" key="2">
    <citation type="journal article" date="2015" name="Data Brief">
        <title>Shoot transcriptome of the giant reed, Arundo donax.</title>
        <authorList>
            <person name="Barrero R.A."/>
            <person name="Guerrero F.D."/>
            <person name="Moolhuijzen P."/>
            <person name="Goolsby J.A."/>
            <person name="Tidwell J."/>
            <person name="Bellgard S.E."/>
            <person name="Bellgard M.I."/>
        </authorList>
    </citation>
    <scope>NUCLEOTIDE SEQUENCE</scope>
    <source>
        <tissue evidence="1">Shoot tissue taken approximately 20 cm above the soil surface</tissue>
    </source>
</reference>
<reference evidence="1" key="1">
    <citation type="submission" date="2014-09" db="EMBL/GenBank/DDBJ databases">
        <authorList>
            <person name="Magalhaes I.L.F."/>
            <person name="Oliveira U."/>
            <person name="Santos F.R."/>
            <person name="Vidigal T.H.D.A."/>
            <person name="Brescovit A.D."/>
            <person name="Santos A.J."/>
        </authorList>
    </citation>
    <scope>NUCLEOTIDE SEQUENCE</scope>
    <source>
        <tissue evidence="1">Shoot tissue taken approximately 20 cm above the soil surface</tissue>
    </source>
</reference>
<evidence type="ECO:0000313" key="1">
    <source>
        <dbReference type="EMBL" id="JAE36831.1"/>
    </source>
</evidence>
<proteinExistence type="predicted"/>
<sequence>MLLSSGRLLSYTYLCFLLPMNKTLSHHTFR</sequence>
<dbReference type="EMBL" id="GBRH01161065">
    <property type="protein sequence ID" value="JAE36831.1"/>
    <property type="molecule type" value="Transcribed_RNA"/>
</dbReference>
<protein>
    <submittedName>
        <fullName evidence="1">Uncharacterized protein</fullName>
    </submittedName>
</protein>